<evidence type="ECO:0000313" key="4">
    <source>
        <dbReference type="EMBL" id="MDG4476882.1"/>
    </source>
</evidence>
<dbReference type="Gene3D" id="3.30.70.270">
    <property type="match status" value="1"/>
</dbReference>
<dbReference type="EMBL" id="JAPHEH010000001">
    <property type="protein sequence ID" value="MDG4476882.1"/>
    <property type="molecule type" value="Genomic_DNA"/>
</dbReference>
<dbReference type="PANTHER" id="PTHR45138">
    <property type="entry name" value="REGULATORY COMPONENTS OF SENSORY TRANSDUCTION SYSTEM"/>
    <property type="match status" value="1"/>
</dbReference>
<reference evidence="4" key="2">
    <citation type="submission" date="2022-10" db="EMBL/GenBank/DDBJ databases">
        <authorList>
            <person name="Aronson H.S."/>
        </authorList>
    </citation>
    <scope>NUCLEOTIDE SEQUENCE</scope>
    <source>
        <strain evidence="4">RS19-109</strain>
    </source>
</reference>
<sequence>MSFANSVALDLFRRAGLEALGQPCHRILFGSEARCDGCPAERTDLDGKRQAITLKTKEGDIYLKVSCQVWQGQCLLSLHDVSQEIALLRRSDLDRKELQAKNILLERRRRLNQEEHQFLTQIMDNLPEALLAVDENFLVQRQNRAVLDLFPRQIGSHCYALFGNSAPCPDCPAQRGFSEANGQKKSHETGGRVYTEIFSVSPNGKGGLLLFRDITRQVELIGQIRGQREEIASKNKVLSLLVDFGIYMQKETGIKEVAGYFLDAILPDLHGGAAGLIINDIRAGNIWLSHQSGMTTEEWKTVTKACMSRDLQRFKPGGLLADSVLPWRTSTQIPLMGAQGQRVGLVLLEGSINQEALGILRLVTEPLGAYFQNQLLLRQLEEKANKDALTGLFNRGYLTQSLEEEQEKFRGYGIHHALVLGDINQLKKLNDHYGHETGDRLIVAVAEALRSTLRNTDIAARTGGDEFIVLLTNSTDEDAAYFIERLQTQVFPSLILLLPDGSEFPVTVSLGKAGTDKHPPEVLTKEADRQMYAAKEQFYATASRYR</sequence>
<evidence type="ECO:0000313" key="5">
    <source>
        <dbReference type="Proteomes" id="UP001154240"/>
    </source>
</evidence>
<dbReference type="CDD" id="cd01949">
    <property type="entry name" value="GGDEF"/>
    <property type="match status" value="1"/>
</dbReference>
<reference evidence="4" key="1">
    <citation type="journal article" date="2022" name="bioRxiv">
        <title>Thiovibrio frasassiensisgen. nov., sp. nov., an autotrophic, elemental sulfur disproportionating bacterium isolated from sulfidic karst sediment, and proposal of Thiovibrionaceae fam. nov.</title>
        <authorList>
            <person name="Aronson H."/>
            <person name="Thomas C."/>
            <person name="Bhattacharyya M."/>
            <person name="Eckstein S."/>
            <person name="Jensen S."/>
            <person name="Barco R."/>
            <person name="Macalady J."/>
            <person name="Amend J."/>
        </authorList>
    </citation>
    <scope>NUCLEOTIDE SEQUENCE</scope>
    <source>
        <strain evidence="4">RS19-109</strain>
    </source>
</reference>
<evidence type="ECO:0000259" key="3">
    <source>
        <dbReference type="PROSITE" id="PS50887"/>
    </source>
</evidence>
<evidence type="ECO:0000256" key="1">
    <source>
        <dbReference type="ARBA" id="ARBA00012528"/>
    </source>
</evidence>
<dbReference type="InterPro" id="IPR029787">
    <property type="entry name" value="Nucleotide_cyclase"/>
</dbReference>
<dbReference type="PROSITE" id="PS50887">
    <property type="entry name" value="GGDEF"/>
    <property type="match status" value="1"/>
</dbReference>
<dbReference type="InterPro" id="IPR050469">
    <property type="entry name" value="Diguanylate_Cyclase"/>
</dbReference>
<dbReference type="SUPFAM" id="SSF55073">
    <property type="entry name" value="Nucleotide cyclase"/>
    <property type="match status" value="1"/>
</dbReference>
<protein>
    <recommendedName>
        <fullName evidence="1">diguanylate cyclase</fullName>
        <ecNumber evidence="1">2.7.7.65</ecNumber>
    </recommendedName>
</protein>
<accession>A0A9X4MQG0</accession>
<keyword evidence="5" id="KW-1185">Reference proteome</keyword>
<comment type="caution">
    <text evidence="4">The sequence shown here is derived from an EMBL/GenBank/DDBJ whole genome shotgun (WGS) entry which is preliminary data.</text>
</comment>
<dbReference type="Proteomes" id="UP001154240">
    <property type="component" value="Unassembled WGS sequence"/>
</dbReference>
<organism evidence="4 5">
    <name type="scientific">Thiovibrio frasassiensis</name>
    <dbReference type="NCBI Taxonomy" id="2984131"/>
    <lineage>
        <taxon>Bacteria</taxon>
        <taxon>Pseudomonadati</taxon>
        <taxon>Thermodesulfobacteriota</taxon>
        <taxon>Desulfobulbia</taxon>
        <taxon>Desulfobulbales</taxon>
        <taxon>Thiovibrionaceae</taxon>
        <taxon>Thiovibrio</taxon>
    </lineage>
</organism>
<gene>
    <name evidence="4" type="ORF">OLX77_12025</name>
</gene>
<dbReference type="Pfam" id="PF00990">
    <property type="entry name" value="GGDEF"/>
    <property type="match status" value="1"/>
</dbReference>
<dbReference type="NCBIfam" id="TIGR00254">
    <property type="entry name" value="GGDEF"/>
    <property type="match status" value="1"/>
</dbReference>
<dbReference type="RefSeq" id="WP_307633847.1">
    <property type="nucleotide sequence ID" value="NZ_JAPHEH010000001.1"/>
</dbReference>
<dbReference type="InterPro" id="IPR000160">
    <property type="entry name" value="GGDEF_dom"/>
</dbReference>
<feature type="domain" description="GGDEF" evidence="3">
    <location>
        <begin position="414"/>
        <end position="546"/>
    </location>
</feature>
<proteinExistence type="predicted"/>
<dbReference type="PANTHER" id="PTHR45138:SF9">
    <property type="entry name" value="DIGUANYLATE CYCLASE DGCM-RELATED"/>
    <property type="match status" value="1"/>
</dbReference>
<name>A0A9X4MQG0_9BACT</name>
<comment type="catalytic activity">
    <reaction evidence="2">
        <text>2 GTP = 3',3'-c-di-GMP + 2 diphosphate</text>
        <dbReference type="Rhea" id="RHEA:24898"/>
        <dbReference type="ChEBI" id="CHEBI:33019"/>
        <dbReference type="ChEBI" id="CHEBI:37565"/>
        <dbReference type="ChEBI" id="CHEBI:58805"/>
        <dbReference type="EC" id="2.7.7.65"/>
    </reaction>
</comment>
<dbReference type="GO" id="GO:0052621">
    <property type="term" value="F:diguanylate cyclase activity"/>
    <property type="evidence" value="ECO:0007669"/>
    <property type="project" value="UniProtKB-EC"/>
</dbReference>
<dbReference type="SMART" id="SM00267">
    <property type="entry name" value="GGDEF"/>
    <property type="match status" value="1"/>
</dbReference>
<dbReference type="EC" id="2.7.7.65" evidence="1"/>
<dbReference type="InterPro" id="IPR043128">
    <property type="entry name" value="Rev_trsase/Diguanyl_cyclase"/>
</dbReference>
<dbReference type="AlphaFoldDB" id="A0A9X4MQG0"/>
<evidence type="ECO:0000256" key="2">
    <source>
        <dbReference type="ARBA" id="ARBA00034247"/>
    </source>
</evidence>